<name>A0ABP7F6G0_9ACTN</name>
<evidence type="ECO:0000313" key="1">
    <source>
        <dbReference type="EMBL" id="GAA3731254.1"/>
    </source>
</evidence>
<organism evidence="1 2">
    <name type="scientific">Salinactinospora qingdaonensis</name>
    <dbReference type="NCBI Taxonomy" id="702744"/>
    <lineage>
        <taxon>Bacteria</taxon>
        <taxon>Bacillati</taxon>
        <taxon>Actinomycetota</taxon>
        <taxon>Actinomycetes</taxon>
        <taxon>Streptosporangiales</taxon>
        <taxon>Nocardiopsidaceae</taxon>
        <taxon>Salinactinospora</taxon>
    </lineage>
</organism>
<sequence>MGGRHRGAREERGTVTAELAVALPSLALLLATALAAITAAAVQLECVDAARAGARALARGDDTASVRSRTASIAPAGAAIDIGAATGLARVRVSAPVSLGPLIGSPLRVSGRASVPMEPSVKR</sequence>
<reference evidence="2" key="1">
    <citation type="journal article" date="2019" name="Int. J. Syst. Evol. Microbiol.">
        <title>The Global Catalogue of Microorganisms (GCM) 10K type strain sequencing project: providing services to taxonomists for standard genome sequencing and annotation.</title>
        <authorList>
            <consortium name="The Broad Institute Genomics Platform"/>
            <consortium name="The Broad Institute Genome Sequencing Center for Infectious Disease"/>
            <person name="Wu L."/>
            <person name="Ma J."/>
        </authorList>
    </citation>
    <scope>NUCLEOTIDE SEQUENCE [LARGE SCALE GENOMIC DNA]</scope>
    <source>
        <strain evidence="2">JCM 17137</strain>
    </source>
</reference>
<comment type="caution">
    <text evidence="1">The sequence shown here is derived from an EMBL/GenBank/DDBJ whole genome shotgun (WGS) entry which is preliminary data.</text>
</comment>
<gene>
    <name evidence="1" type="ORF">GCM10022402_09940</name>
</gene>
<evidence type="ECO:0000313" key="2">
    <source>
        <dbReference type="Proteomes" id="UP001500908"/>
    </source>
</evidence>
<keyword evidence="2" id="KW-1185">Reference proteome</keyword>
<dbReference type="InterPro" id="IPR049790">
    <property type="entry name" value="Rv3655c/TadE"/>
</dbReference>
<dbReference type="NCBIfam" id="NF041390">
    <property type="entry name" value="TadE_Rv3655c"/>
    <property type="match status" value="1"/>
</dbReference>
<dbReference type="EMBL" id="BAABDD010000003">
    <property type="protein sequence ID" value="GAA3731254.1"/>
    <property type="molecule type" value="Genomic_DNA"/>
</dbReference>
<dbReference type="Proteomes" id="UP001500908">
    <property type="component" value="Unassembled WGS sequence"/>
</dbReference>
<accession>A0ABP7F6G0</accession>
<evidence type="ECO:0008006" key="3">
    <source>
        <dbReference type="Google" id="ProtNLM"/>
    </source>
</evidence>
<protein>
    <recommendedName>
        <fullName evidence="3">TadE-like protein</fullName>
    </recommendedName>
</protein>
<proteinExistence type="predicted"/>
<dbReference type="RefSeq" id="WP_344967740.1">
    <property type="nucleotide sequence ID" value="NZ_BAABDD010000003.1"/>
</dbReference>